<evidence type="ECO:0000256" key="5">
    <source>
        <dbReference type="ARBA" id="ARBA00022989"/>
    </source>
</evidence>
<evidence type="ECO:0000256" key="7">
    <source>
        <dbReference type="SAM" id="Phobius"/>
    </source>
</evidence>
<sequence length="150" mass="16261">MSKEHESGMSVIVKTITRLTVGLIFLFGIYILVHGHVSPGGGFAGGVIIALSFVHLMLAYGKEVSFKKLPRAVVHFFESFGALMFLGIALLGFTSGYFFINFISKGQPFKLFSAGIIPLCNIAISLKVGAGLFAIFLALVLLKFEAEKRK</sequence>
<comment type="caution">
    <text evidence="9">The sequence shown here is derived from an EMBL/GenBank/DDBJ whole genome shotgun (WGS) entry which is preliminary data.</text>
</comment>
<dbReference type="NCBIfam" id="NF006248">
    <property type="entry name" value="PRK08386.1"/>
    <property type="match status" value="1"/>
</dbReference>
<evidence type="ECO:0000259" key="8">
    <source>
        <dbReference type="Pfam" id="PF04039"/>
    </source>
</evidence>
<feature type="transmembrane region" description="Helical" evidence="7">
    <location>
        <begin position="112"/>
        <end position="142"/>
    </location>
</feature>
<proteinExistence type="inferred from homology"/>
<keyword evidence="4 7" id="KW-0812">Transmembrane</keyword>
<evidence type="ECO:0000256" key="1">
    <source>
        <dbReference type="ARBA" id="ARBA00004651"/>
    </source>
</evidence>
<feature type="transmembrane region" description="Helical" evidence="7">
    <location>
        <begin position="39"/>
        <end position="60"/>
    </location>
</feature>
<evidence type="ECO:0000256" key="6">
    <source>
        <dbReference type="ARBA" id="ARBA00023136"/>
    </source>
</evidence>
<dbReference type="EMBL" id="MHFR01000005">
    <property type="protein sequence ID" value="OGW99489.1"/>
    <property type="molecule type" value="Genomic_DNA"/>
</dbReference>
<keyword evidence="6 7" id="KW-0472">Membrane</keyword>
<feature type="transmembrane region" description="Helical" evidence="7">
    <location>
        <begin position="72"/>
        <end position="100"/>
    </location>
</feature>
<dbReference type="InterPro" id="IPR050622">
    <property type="entry name" value="CPA3_antiporter_subunitB"/>
</dbReference>
<organism evidence="9 10">
    <name type="scientific">Candidatus Danuiimicrobium aquiferis</name>
    <dbReference type="NCBI Taxonomy" id="1801832"/>
    <lineage>
        <taxon>Bacteria</taxon>
        <taxon>Pseudomonadati</taxon>
        <taxon>Candidatus Omnitrophota</taxon>
        <taxon>Candidatus Danuiimicrobium</taxon>
    </lineage>
</organism>
<dbReference type="PANTHER" id="PTHR33932">
    <property type="entry name" value="NA(+)/H(+) ANTIPORTER SUBUNIT B"/>
    <property type="match status" value="1"/>
</dbReference>
<feature type="transmembrane region" description="Helical" evidence="7">
    <location>
        <begin position="12"/>
        <end position="33"/>
    </location>
</feature>
<accession>A0A1G1L3P2</accession>
<feature type="domain" description="Na+/H+ antiporter MnhB subunit-related protein" evidence="8">
    <location>
        <begin position="12"/>
        <end position="132"/>
    </location>
</feature>
<evidence type="ECO:0000313" key="10">
    <source>
        <dbReference type="Proteomes" id="UP000178187"/>
    </source>
</evidence>
<comment type="similarity">
    <text evidence="2">Belongs to the CPA3 antiporters (TC 2.A.63) subunit B family.</text>
</comment>
<dbReference type="Pfam" id="PF04039">
    <property type="entry name" value="MnhB"/>
    <property type="match status" value="1"/>
</dbReference>
<evidence type="ECO:0000256" key="3">
    <source>
        <dbReference type="ARBA" id="ARBA00022475"/>
    </source>
</evidence>
<dbReference type="AlphaFoldDB" id="A0A1G1L3P2"/>
<dbReference type="Proteomes" id="UP000178187">
    <property type="component" value="Unassembled WGS sequence"/>
</dbReference>
<reference evidence="9 10" key="1">
    <citation type="journal article" date="2016" name="Nat. Commun.">
        <title>Thousands of microbial genomes shed light on interconnected biogeochemical processes in an aquifer system.</title>
        <authorList>
            <person name="Anantharaman K."/>
            <person name="Brown C.T."/>
            <person name="Hug L.A."/>
            <person name="Sharon I."/>
            <person name="Castelle C.J."/>
            <person name="Probst A.J."/>
            <person name="Thomas B.C."/>
            <person name="Singh A."/>
            <person name="Wilkins M.J."/>
            <person name="Karaoz U."/>
            <person name="Brodie E.L."/>
            <person name="Williams K.H."/>
            <person name="Hubbard S.S."/>
            <person name="Banfield J.F."/>
        </authorList>
    </citation>
    <scope>NUCLEOTIDE SEQUENCE [LARGE SCALE GENOMIC DNA]</scope>
</reference>
<dbReference type="PANTHER" id="PTHR33932:SF4">
    <property type="entry name" value="NA(+)_H(+) ANTIPORTER SUBUNIT B"/>
    <property type="match status" value="1"/>
</dbReference>
<protein>
    <recommendedName>
        <fullName evidence="8">Na+/H+ antiporter MnhB subunit-related protein domain-containing protein</fullName>
    </recommendedName>
</protein>
<evidence type="ECO:0000256" key="4">
    <source>
        <dbReference type="ARBA" id="ARBA00022692"/>
    </source>
</evidence>
<gene>
    <name evidence="9" type="ORF">A3G33_01045</name>
</gene>
<evidence type="ECO:0000313" key="9">
    <source>
        <dbReference type="EMBL" id="OGW99489.1"/>
    </source>
</evidence>
<evidence type="ECO:0000256" key="2">
    <source>
        <dbReference type="ARBA" id="ARBA00009425"/>
    </source>
</evidence>
<name>A0A1G1L3P2_9BACT</name>
<keyword evidence="5 7" id="KW-1133">Transmembrane helix</keyword>
<dbReference type="InterPro" id="IPR007182">
    <property type="entry name" value="MnhB"/>
</dbReference>
<comment type="subcellular location">
    <subcellularLocation>
        <location evidence="1">Cell membrane</location>
        <topology evidence="1">Multi-pass membrane protein</topology>
    </subcellularLocation>
</comment>
<dbReference type="GO" id="GO:0005886">
    <property type="term" value="C:plasma membrane"/>
    <property type="evidence" value="ECO:0007669"/>
    <property type="project" value="UniProtKB-SubCell"/>
</dbReference>
<keyword evidence="3" id="KW-1003">Cell membrane</keyword>